<dbReference type="EMBL" id="BAAADQ010000004">
    <property type="protein sequence ID" value="GAA0538999.1"/>
    <property type="molecule type" value="Genomic_DNA"/>
</dbReference>
<feature type="domain" description="AAA+ ATPase" evidence="6">
    <location>
        <begin position="39"/>
        <end position="184"/>
    </location>
</feature>
<comment type="caution">
    <text evidence="7">The sequence shown here is derived from an EMBL/GenBank/DDBJ whole genome shotgun (WGS) entry which is preliminary data.</text>
</comment>
<organism evidence="7 9">
    <name type="scientific">Halorubrum ejinorense</name>
    <dbReference type="NCBI Taxonomy" id="425309"/>
    <lineage>
        <taxon>Archaea</taxon>
        <taxon>Methanobacteriati</taxon>
        <taxon>Methanobacteriota</taxon>
        <taxon>Stenosarchaea group</taxon>
        <taxon>Halobacteria</taxon>
        <taxon>Halobacteriales</taxon>
        <taxon>Haloferacaceae</taxon>
        <taxon>Halorubrum</taxon>
    </lineage>
</organism>
<keyword evidence="4" id="KW-0067">ATP-binding</keyword>
<evidence type="ECO:0000259" key="6">
    <source>
        <dbReference type="SMART" id="SM00382"/>
    </source>
</evidence>
<comment type="similarity">
    <text evidence="1">Belongs to the CDC6/cdc18 family.</text>
</comment>
<name>A0AAV3SRE0_9EURY</name>
<proteinExistence type="inferred from homology"/>
<dbReference type="InterPro" id="IPR027417">
    <property type="entry name" value="P-loop_NTPase"/>
</dbReference>
<dbReference type="AlphaFoldDB" id="A0AAV3SRE0"/>
<dbReference type="EMBL" id="JBEDNW010000009">
    <property type="protein sequence ID" value="MEZ3168529.1"/>
    <property type="molecule type" value="Genomic_DNA"/>
</dbReference>
<evidence type="ECO:0000256" key="2">
    <source>
        <dbReference type="ARBA" id="ARBA00022705"/>
    </source>
</evidence>
<reference evidence="7" key="1">
    <citation type="journal article" date="2014" name="Int. J. Syst. Evol. Microbiol.">
        <title>Complete genome sequence of Corynebacterium casei LMG S-19264T (=DSM 44701T), isolated from a smear-ripened cheese.</title>
        <authorList>
            <consortium name="US DOE Joint Genome Institute (JGI-PGF)"/>
            <person name="Walter F."/>
            <person name="Albersmeier A."/>
            <person name="Kalinowski J."/>
            <person name="Ruckert C."/>
        </authorList>
    </citation>
    <scope>NUCLEOTIDE SEQUENCE</scope>
    <source>
        <strain evidence="7">JCM 14265</strain>
    </source>
</reference>
<dbReference type="InterPro" id="IPR055237">
    <property type="entry name" value="Cdc6_lid"/>
</dbReference>
<evidence type="ECO:0000256" key="4">
    <source>
        <dbReference type="ARBA" id="ARBA00022840"/>
    </source>
</evidence>
<keyword evidence="3" id="KW-0547">Nucleotide-binding</keyword>
<evidence type="ECO:0000313" key="8">
    <source>
        <dbReference type="EMBL" id="MEZ3168529.1"/>
    </source>
</evidence>
<dbReference type="GO" id="GO:0006260">
    <property type="term" value="P:DNA replication"/>
    <property type="evidence" value="ECO:0007669"/>
    <property type="project" value="UniProtKB-KW"/>
</dbReference>
<sequence>MITDARVLQQEFIPREVQHRDAEVNYLSSILEPVTDREPTEPTLLYGPSGAGKTCISQYIVEQLRGSVVELNTQYVNCWEDYTRFKTLYQLLDGIGQTYDIHRQSTPRDLLLDRLRDYDGPPYVVILDEVDQLQDKELLYDLHRIPKLTLILIANREEDLFDPLGTRLQSRLQNSNRIHFGQYGHKELVAILRDRARWGLQPDVIESVELGHIAEHSVGDARVAIGILRKAARNAKKNGDNQIRSDVISEVVSEAKLEIERNTISRLKPDQRVLYTIISESEEIKPPTLYEQYEHRVDDPKTERTVRNYLAKLEHYNLIVADGNTKARTYRTRS</sequence>
<dbReference type="CDD" id="cd18139">
    <property type="entry name" value="HLD_clamp_RarA"/>
    <property type="match status" value="1"/>
</dbReference>
<evidence type="ECO:0000256" key="3">
    <source>
        <dbReference type="ARBA" id="ARBA00022741"/>
    </source>
</evidence>
<dbReference type="Pfam" id="PF13401">
    <property type="entry name" value="AAA_22"/>
    <property type="match status" value="1"/>
</dbReference>
<gene>
    <name evidence="7" type="primary">orc1_1</name>
    <name evidence="8" type="ORF">ABNG02_14495</name>
    <name evidence="7" type="ORF">GCM10008994_12710</name>
</gene>
<dbReference type="PANTHER" id="PTHR10763:SF22">
    <property type="entry name" value="ORC1-TYPE DNA REPLICATION PROTEIN"/>
    <property type="match status" value="1"/>
</dbReference>
<dbReference type="FunFam" id="3.40.50.300:FF:001565">
    <property type="entry name" value="Orc1-type DNA replication protein"/>
    <property type="match status" value="1"/>
</dbReference>
<protein>
    <submittedName>
        <fullName evidence="8">Cdc6/Cdc18 family protein</fullName>
    </submittedName>
    <submittedName>
        <fullName evidence="7">DNA replication protein Orc1</fullName>
    </submittedName>
</protein>
<evidence type="ECO:0000313" key="10">
    <source>
        <dbReference type="Proteomes" id="UP001567571"/>
    </source>
</evidence>
<reference evidence="7" key="2">
    <citation type="submission" date="2023-12" db="EMBL/GenBank/DDBJ databases">
        <authorList>
            <person name="Sun Q."/>
            <person name="Inoue M."/>
        </authorList>
    </citation>
    <scope>NUCLEOTIDE SEQUENCE</scope>
    <source>
        <strain evidence="7">JCM 14265</strain>
    </source>
</reference>
<dbReference type="InterPro" id="IPR003593">
    <property type="entry name" value="AAA+_ATPase"/>
</dbReference>
<dbReference type="RefSeq" id="WP_343777578.1">
    <property type="nucleotide sequence ID" value="NZ_BAAADQ010000004.1"/>
</dbReference>
<dbReference type="InterPro" id="IPR049945">
    <property type="entry name" value="AAA_22"/>
</dbReference>
<keyword evidence="2" id="KW-0235">DNA replication</keyword>
<dbReference type="Proteomes" id="UP001501425">
    <property type="component" value="Unassembled WGS sequence"/>
</dbReference>
<dbReference type="InterPro" id="IPR050311">
    <property type="entry name" value="ORC1/CDC6"/>
</dbReference>
<dbReference type="Proteomes" id="UP001567571">
    <property type="component" value="Unassembled WGS sequence"/>
</dbReference>
<dbReference type="GO" id="GO:0005524">
    <property type="term" value="F:ATP binding"/>
    <property type="evidence" value="ECO:0007669"/>
    <property type="project" value="UniProtKB-KW"/>
</dbReference>
<dbReference type="SMART" id="SM00382">
    <property type="entry name" value="AAA"/>
    <property type="match status" value="1"/>
</dbReference>
<dbReference type="SUPFAM" id="SSF52540">
    <property type="entry name" value="P-loop containing nucleoside triphosphate hydrolases"/>
    <property type="match status" value="1"/>
</dbReference>
<keyword evidence="10" id="KW-1185">Reference proteome</keyword>
<evidence type="ECO:0000313" key="9">
    <source>
        <dbReference type="Proteomes" id="UP001501425"/>
    </source>
</evidence>
<comment type="function">
    <text evidence="5">Involved in regulation of DNA replication.</text>
</comment>
<dbReference type="Gene3D" id="3.40.50.300">
    <property type="entry name" value="P-loop containing nucleotide triphosphate hydrolases"/>
    <property type="match status" value="1"/>
</dbReference>
<evidence type="ECO:0000313" key="7">
    <source>
        <dbReference type="EMBL" id="GAA0538999.1"/>
    </source>
</evidence>
<reference evidence="8 10" key="3">
    <citation type="submission" date="2024-06" db="EMBL/GenBank/DDBJ databases">
        <title>Halorubrum miltondacostae sp. nov., a potential PHA producer isolated from an inland solar saltern in Rio Maior, Portugal.</title>
        <authorList>
            <person name="Albuquerque L."/>
            <person name="Viver T."/>
            <person name="Barroso C."/>
            <person name="Claudino R."/>
            <person name="Galvan M."/>
            <person name="Simoes G."/>
            <person name="Lobo Da Cunha A."/>
            <person name="Egas C."/>
        </authorList>
    </citation>
    <scope>NUCLEOTIDE SEQUENCE [LARGE SCALE GENOMIC DNA]</scope>
    <source>
        <strain evidence="8 10">DSM 18646</strain>
    </source>
</reference>
<accession>A0AAV3SRE0</accession>
<evidence type="ECO:0000256" key="1">
    <source>
        <dbReference type="ARBA" id="ARBA00006184"/>
    </source>
</evidence>
<dbReference type="GO" id="GO:0016887">
    <property type="term" value="F:ATP hydrolysis activity"/>
    <property type="evidence" value="ECO:0007669"/>
    <property type="project" value="InterPro"/>
</dbReference>
<dbReference type="Pfam" id="PF22703">
    <property type="entry name" value="Cdc6_lid"/>
    <property type="match status" value="1"/>
</dbReference>
<dbReference type="PANTHER" id="PTHR10763">
    <property type="entry name" value="CELL DIVISION CONTROL PROTEIN 6-RELATED"/>
    <property type="match status" value="1"/>
</dbReference>
<dbReference type="Gene3D" id="1.10.8.60">
    <property type="match status" value="1"/>
</dbReference>
<evidence type="ECO:0000256" key="5">
    <source>
        <dbReference type="ARBA" id="ARBA00057740"/>
    </source>
</evidence>